<evidence type="ECO:0000313" key="2">
    <source>
        <dbReference type="EMBL" id="KMQ91676.1"/>
    </source>
</evidence>
<gene>
    <name evidence="2" type="ORF">RF55_8419</name>
</gene>
<keyword evidence="1" id="KW-1133">Transmembrane helix</keyword>
<keyword evidence="2" id="KW-0548">Nucleotidyltransferase</keyword>
<accession>A0A0J7KN66</accession>
<keyword evidence="2" id="KW-0808">Transferase</keyword>
<protein>
    <submittedName>
        <fullName evidence="2">Reverse transcriptase</fullName>
    </submittedName>
</protein>
<keyword evidence="1" id="KW-0472">Membrane</keyword>
<dbReference type="EMBL" id="LBMM01005254">
    <property type="protein sequence ID" value="KMQ91676.1"/>
    <property type="molecule type" value="Genomic_DNA"/>
</dbReference>
<reference evidence="2 3" key="1">
    <citation type="submission" date="2015-04" db="EMBL/GenBank/DDBJ databases">
        <title>Lasius niger genome sequencing.</title>
        <authorList>
            <person name="Konorov E.A."/>
            <person name="Nikitin M.A."/>
            <person name="Kirill M.V."/>
            <person name="Chang P."/>
        </authorList>
    </citation>
    <scope>NUCLEOTIDE SEQUENCE [LARGE SCALE GENOMIC DNA]</scope>
    <source>
        <tissue evidence="2">Whole</tissue>
    </source>
</reference>
<evidence type="ECO:0000313" key="3">
    <source>
        <dbReference type="Proteomes" id="UP000036403"/>
    </source>
</evidence>
<keyword evidence="1" id="KW-0812">Transmembrane</keyword>
<dbReference type="PaxDb" id="67767-A0A0J7KN66"/>
<dbReference type="AlphaFoldDB" id="A0A0J7KN66"/>
<proteinExistence type="predicted"/>
<name>A0A0J7KN66_LASNI</name>
<comment type="caution">
    <text evidence="2">The sequence shown here is derived from an EMBL/GenBank/DDBJ whole genome shotgun (WGS) entry which is preliminary data.</text>
</comment>
<feature type="transmembrane region" description="Helical" evidence="1">
    <location>
        <begin position="14"/>
        <end position="31"/>
    </location>
</feature>
<sequence>MPNLRGPDEKRRRLFANVVYSVILYGAPVWGDPSTLKRAKVKLTGLERAIVQRVISAYRTVSSNAALLLARLLPVEFVALMRKRVFLRFKELREQNEFTRESKNAAKELEFYNMCEQWRGFLERPNIPGEFTKMAIVPRLEAWLMRKVGSMSFHLAQIMTGHGCFGRFLGLIGKRADCSCDFCGEEDDAVHTLRDCPASDVKRLELKRKLNLNRDFTLGDVVENIALRDFWVAFSRYAEEVMREKEEEERRRERVVNLSFSSSGEDESE</sequence>
<keyword evidence="3" id="KW-1185">Reference proteome</keyword>
<keyword evidence="2" id="KW-0695">RNA-directed DNA polymerase</keyword>
<dbReference type="Proteomes" id="UP000036403">
    <property type="component" value="Unassembled WGS sequence"/>
</dbReference>
<dbReference type="OrthoDB" id="8058917at2759"/>
<organism evidence="2 3">
    <name type="scientific">Lasius niger</name>
    <name type="common">Black garden ant</name>
    <dbReference type="NCBI Taxonomy" id="67767"/>
    <lineage>
        <taxon>Eukaryota</taxon>
        <taxon>Metazoa</taxon>
        <taxon>Ecdysozoa</taxon>
        <taxon>Arthropoda</taxon>
        <taxon>Hexapoda</taxon>
        <taxon>Insecta</taxon>
        <taxon>Pterygota</taxon>
        <taxon>Neoptera</taxon>
        <taxon>Endopterygota</taxon>
        <taxon>Hymenoptera</taxon>
        <taxon>Apocrita</taxon>
        <taxon>Aculeata</taxon>
        <taxon>Formicoidea</taxon>
        <taxon>Formicidae</taxon>
        <taxon>Formicinae</taxon>
        <taxon>Lasius</taxon>
        <taxon>Lasius</taxon>
    </lineage>
</organism>
<dbReference type="GO" id="GO:0003964">
    <property type="term" value="F:RNA-directed DNA polymerase activity"/>
    <property type="evidence" value="ECO:0007669"/>
    <property type="project" value="UniProtKB-KW"/>
</dbReference>
<evidence type="ECO:0000256" key="1">
    <source>
        <dbReference type="SAM" id="Phobius"/>
    </source>
</evidence>